<dbReference type="InterPro" id="IPR014967">
    <property type="entry name" value="Uncharacterised_YugN-like"/>
</dbReference>
<protein>
    <submittedName>
        <fullName evidence="1">YugN family protein</fullName>
    </submittedName>
</protein>
<organism evidence="1 2">
    <name type="scientific">Halobacillus seohaensis</name>
    <dbReference type="NCBI Taxonomy" id="447421"/>
    <lineage>
        <taxon>Bacteria</taxon>
        <taxon>Bacillati</taxon>
        <taxon>Bacillota</taxon>
        <taxon>Bacilli</taxon>
        <taxon>Bacillales</taxon>
        <taxon>Bacillaceae</taxon>
        <taxon>Halobacillus</taxon>
    </lineage>
</organism>
<gene>
    <name evidence="1" type="ORF">ACFQIC_19200</name>
</gene>
<dbReference type="Gene3D" id="3.30.310.100">
    <property type="entry name" value="YugN-like"/>
    <property type="match status" value="1"/>
</dbReference>
<proteinExistence type="predicted"/>
<evidence type="ECO:0000313" key="2">
    <source>
        <dbReference type="Proteomes" id="UP001596410"/>
    </source>
</evidence>
<keyword evidence="2" id="KW-1185">Reference proteome</keyword>
<sequence>MGKLYSKGVNEMITLESELTDNIYVFHELEQALTPLGFSLADNWEYDHGYLDYKIDDQEGYQYLRIPFEVTASDFDSPSDSTMVIIRQPYLLSHVYQDSIDDHVREGNFRAMVDQFQEPKDKDGEFPEKFISTGKQVLEDAEQALRTQRNKDD</sequence>
<dbReference type="RefSeq" id="WP_390217712.1">
    <property type="nucleotide sequence ID" value="NZ_JBHSZV010000062.1"/>
</dbReference>
<evidence type="ECO:0000313" key="1">
    <source>
        <dbReference type="EMBL" id="MFC7063928.1"/>
    </source>
</evidence>
<dbReference type="EMBL" id="JBHSZV010000062">
    <property type="protein sequence ID" value="MFC7063928.1"/>
    <property type="molecule type" value="Genomic_DNA"/>
</dbReference>
<name>A0ABW2EP01_9BACI</name>
<comment type="caution">
    <text evidence="1">The sequence shown here is derived from an EMBL/GenBank/DDBJ whole genome shotgun (WGS) entry which is preliminary data.</text>
</comment>
<dbReference type="SUPFAM" id="SSF160755">
    <property type="entry name" value="YugN-like"/>
    <property type="match status" value="1"/>
</dbReference>
<reference evidence="2" key="1">
    <citation type="journal article" date="2019" name="Int. J. Syst. Evol. Microbiol.">
        <title>The Global Catalogue of Microorganisms (GCM) 10K type strain sequencing project: providing services to taxonomists for standard genome sequencing and annotation.</title>
        <authorList>
            <consortium name="The Broad Institute Genomics Platform"/>
            <consortium name="The Broad Institute Genome Sequencing Center for Infectious Disease"/>
            <person name="Wu L."/>
            <person name="Ma J."/>
        </authorList>
    </citation>
    <scope>NUCLEOTIDE SEQUENCE [LARGE SCALE GENOMIC DNA]</scope>
    <source>
        <strain evidence="2">CGMCC 4.1621</strain>
    </source>
</reference>
<dbReference type="InterPro" id="IPR036491">
    <property type="entry name" value="YugN-like_sf"/>
</dbReference>
<accession>A0ABW2EP01</accession>
<dbReference type="Pfam" id="PF08868">
    <property type="entry name" value="YugN"/>
    <property type="match status" value="1"/>
</dbReference>
<dbReference type="Proteomes" id="UP001596410">
    <property type="component" value="Unassembled WGS sequence"/>
</dbReference>